<keyword evidence="5 14" id="KW-0227">DNA damage</keyword>
<dbReference type="EMBL" id="LYPA01000075">
    <property type="protein sequence ID" value="OBR63104.1"/>
    <property type="molecule type" value="Genomic_DNA"/>
</dbReference>
<evidence type="ECO:0000256" key="5">
    <source>
        <dbReference type="ARBA" id="ARBA00022763"/>
    </source>
</evidence>
<evidence type="ECO:0000256" key="3">
    <source>
        <dbReference type="ARBA" id="ARBA00022723"/>
    </source>
</evidence>
<feature type="binding site" evidence="14">
    <location>
        <position position="1139"/>
    </location>
    <ligand>
        <name>[4Fe-4S] cluster</name>
        <dbReference type="ChEBI" id="CHEBI:49883"/>
    </ligand>
</feature>
<comment type="function">
    <text evidence="14">The heterodimer acts as both an ATP-dependent DNA helicase and an ATP-dependent, dual-direction single-stranded exonuclease. Recognizes the chi site generating a DNA molecule suitable for the initiation of homologous recombination. The AddB subunit has 5' -&gt; 3' nuclease activity but not helicase activity.</text>
</comment>
<dbReference type="RefSeq" id="WP_068686681.1">
    <property type="nucleotide sequence ID" value="NZ_LYPA01000075.1"/>
</dbReference>
<gene>
    <name evidence="14" type="primary">addB</name>
    <name evidence="16" type="ORF">A7K91_23665</name>
</gene>
<keyword evidence="3 14" id="KW-0479">Metal-binding</keyword>
<evidence type="ECO:0000256" key="8">
    <source>
        <dbReference type="ARBA" id="ARBA00022839"/>
    </source>
</evidence>
<protein>
    <recommendedName>
        <fullName evidence="14">ATP-dependent helicase/deoxyribonuclease subunit B</fullName>
        <ecNumber evidence="14">3.1.-.-</ecNumber>
    </recommendedName>
    <alternativeName>
        <fullName evidence="14">ATP-dependent helicase/nuclease subunit AddB</fullName>
    </alternativeName>
</protein>
<evidence type="ECO:0000256" key="14">
    <source>
        <dbReference type="HAMAP-Rule" id="MF_01452"/>
    </source>
</evidence>
<keyword evidence="4 14" id="KW-0547">Nucleotide-binding</keyword>
<dbReference type="GO" id="GO:0051539">
    <property type="term" value="F:4 iron, 4 sulfur cluster binding"/>
    <property type="evidence" value="ECO:0007669"/>
    <property type="project" value="UniProtKB-KW"/>
</dbReference>
<feature type="domain" description="UvrD-like helicase C-terminal" evidence="15">
    <location>
        <begin position="279"/>
        <end position="595"/>
    </location>
</feature>
<keyword evidence="10 14" id="KW-0408">Iron</keyword>
<comment type="cofactor">
    <cofactor evidence="14">
        <name>Mg(2+)</name>
        <dbReference type="ChEBI" id="CHEBI:18420"/>
    </cofactor>
</comment>
<dbReference type="InterPro" id="IPR049035">
    <property type="entry name" value="ADDB_N"/>
</dbReference>
<evidence type="ECO:0000256" key="6">
    <source>
        <dbReference type="ARBA" id="ARBA00022801"/>
    </source>
</evidence>
<dbReference type="GO" id="GO:0008409">
    <property type="term" value="F:5'-3' exonuclease activity"/>
    <property type="evidence" value="ECO:0007669"/>
    <property type="project" value="UniProtKB-UniRule"/>
</dbReference>
<evidence type="ECO:0000256" key="9">
    <source>
        <dbReference type="ARBA" id="ARBA00022840"/>
    </source>
</evidence>
<dbReference type="GO" id="GO:0004386">
    <property type="term" value="F:helicase activity"/>
    <property type="evidence" value="ECO:0007669"/>
    <property type="project" value="UniProtKB-KW"/>
</dbReference>
<comment type="similarity">
    <text evidence="14">Belongs to the helicase family. AddB/RexB type 1 subfamily.</text>
</comment>
<dbReference type="GO" id="GO:0046872">
    <property type="term" value="F:metal ion binding"/>
    <property type="evidence" value="ECO:0007669"/>
    <property type="project" value="UniProtKB-KW"/>
</dbReference>
<dbReference type="Pfam" id="PF21445">
    <property type="entry name" value="ADDB_N"/>
    <property type="match status" value="1"/>
</dbReference>
<dbReference type="STRING" id="1844972.A7K91_23665"/>
<dbReference type="AlphaFoldDB" id="A0A1A5YBZ1"/>
<evidence type="ECO:0000256" key="7">
    <source>
        <dbReference type="ARBA" id="ARBA00022806"/>
    </source>
</evidence>
<keyword evidence="17" id="KW-1185">Reference proteome</keyword>
<dbReference type="InterPro" id="IPR014140">
    <property type="entry name" value="DNA_helicase_suAddB"/>
</dbReference>
<dbReference type="InterPro" id="IPR038726">
    <property type="entry name" value="PDDEXK_AddAB-type"/>
</dbReference>
<comment type="cofactor">
    <cofactor evidence="14">
        <name>[4Fe-4S] cluster</name>
        <dbReference type="ChEBI" id="CHEBI:49883"/>
    </cofactor>
    <text evidence="14">Binds 1 [4Fe-4S] cluster.</text>
</comment>
<evidence type="ECO:0000256" key="13">
    <source>
        <dbReference type="ARBA" id="ARBA00023204"/>
    </source>
</evidence>
<keyword evidence="9 14" id="KW-0067">ATP-binding</keyword>
<keyword evidence="13 14" id="KW-0234">DNA repair</keyword>
<accession>A0A1A5YBZ1</accession>
<dbReference type="GO" id="GO:0005524">
    <property type="term" value="F:ATP binding"/>
    <property type="evidence" value="ECO:0007669"/>
    <property type="project" value="UniProtKB-UniRule"/>
</dbReference>
<dbReference type="SUPFAM" id="SSF52540">
    <property type="entry name" value="P-loop containing nucleoside triphosphate hydrolases"/>
    <property type="match status" value="1"/>
</dbReference>
<dbReference type="Pfam" id="PF12705">
    <property type="entry name" value="PDDEXK_1"/>
    <property type="match status" value="1"/>
</dbReference>
<evidence type="ECO:0000256" key="1">
    <source>
        <dbReference type="ARBA" id="ARBA00022485"/>
    </source>
</evidence>
<evidence type="ECO:0000313" key="17">
    <source>
        <dbReference type="Proteomes" id="UP000092024"/>
    </source>
</evidence>
<proteinExistence type="inferred from homology"/>
<feature type="binding site" evidence="14">
    <location>
        <position position="813"/>
    </location>
    <ligand>
        <name>[4Fe-4S] cluster</name>
        <dbReference type="ChEBI" id="CHEBI:49883"/>
    </ligand>
</feature>
<evidence type="ECO:0000313" key="16">
    <source>
        <dbReference type="EMBL" id="OBR63104.1"/>
    </source>
</evidence>
<evidence type="ECO:0000259" key="15">
    <source>
        <dbReference type="PROSITE" id="PS51217"/>
    </source>
</evidence>
<comment type="subunit">
    <text evidence="14">Heterodimer of AddA and AddB.</text>
</comment>
<keyword evidence="11 14" id="KW-0411">Iron-sulfur</keyword>
<keyword evidence="1 14" id="KW-0004">4Fe-4S</keyword>
<sequence>MSLRLIIGRAGSGKSFRCLTEIREQVSGCPDGPPLILLVPEQATFQSEYAMLNGSGFAGTMRAQALSFRRLAFRVMQETGGTALVPIGDIGKHMLLYKLVHKLSPELKLFRGGAGQPGFMDRLSELLTEWKRYGIDPQSPDVMLEAEAGNAPMLDNKLHDLLLLYEAMEGELSGKYIDAEDYLTFLEGGFAESPSMSGAQIWVDGFHGFTPGEYAVLGKLIEHADVTVSLTLDKLYQAGERPHELDLFHPAAETCAALLELAEACGAEVLPALELGGENSPRFRSNAMLRHLERHYGSRIPMLTADKRVFEHLDHRCGISLHALPGRRAEVETIARDMLRRAREDALRWREMAVLVRNAEDYADYMSLVFQDYGIPYFVDRKEKALHHPLVEYIRSALETVLHGWHYDAVFRCVKTEMLFPIDGSLPREWFDQLENYCLASGIDGWKWLNETSWKPLAAVSLDEESEMESSVSDKARAEFEIVMAARGAIVPPLEQFGKRLKESGTILEMCEALYALLDETDAADRLELWAGNDLEKGDVRRSRSHRQLWDGIMSLLDQLAELAGDQRAEPELFAGMVEAGLDSLKLASVPPALDQVLIGSLDRTRSGEVKAVYILGANDGMIPMRMKEDGILTENERDILAERGMSLAPGAKRRLLDERFMIYNALAAPSKHLWISYAQADEEGKSLLPSELIRHVSVLFPGIPIREGASEPSLSMTEAEQVSFIVQPGRSLTYLGSVLGRWLQTGQEPPPFWWGLYNWFAVRPDWQSRLELLSRSLLYSNEEPPLPKGVARQLYGRDMVVSVSRMERFVSCPFQHFAIHGLKLRERKLYRLEAPDVGQLFHAAMSRLANGLSSGWGRMSKDEIKAEARKTVEELAPRLQSQILLSSGRFQFIARKLQEIVAQAAVVLGEHARRAEFHPVGTEVGFGPGGTLPALKLALPGGSTLEVIGRIDRVDAAETENGLLLRVMDYKSSQTSLRLEEVAQGLSLQMLTYLDVLLTYAESWLGRPAAPAGVLYFHVHNPVMAMSNRLTRQESQKKLLGRYKMRGLLTADADIVRLMDGELESGYSEVLPVALKKDGGFYSSSSVIGQEDWPVLRQSVRTMIGDIGECIQQGQVSIEPYRLGDKTPCQFCRYKAVCQFDQQVEGNQYRRLGKLTKDEVWQRLGRS</sequence>
<dbReference type="GO" id="GO:0000724">
    <property type="term" value="P:double-strand break repair via homologous recombination"/>
    <property type="evidence" value="ECO:0007669"/>
    <property type="project" value="UniProtKB-UniRule"/>
</dbReference>
<dbReference type="Proteomes" id="UP000092024">
    <property type="component" value="Unassembled WGS sequence"/>
</dbReference>
<comment type="miscellaneous">
    <text evidence="14">Despite having conserved helicase domains, this subunit does not have helicase activity.</text>
</comment>
<evidence type="ECO:0000256" key="11">
    <source>
        <dbReference type="ARBA" id="ARBA00023014"/>
    </source>
</evidence>
<keyword evidence="6 14" id="KW-0378">Hydrolase</keyword>
<dbReference type="NCBIfam" id="TIGR02773">
    <property type="entry name" value="addB_Gpos"/>
    <property type="match status" value="1"/>
</dbReference>
<keyword evidence="12 14" id="KW-0238">DNA-binding</keyword>
<dbReference type="InterPro" id="IPR027417">
    <property type="entry name" value="P-loop_NTPase"/>
</dbReference>
<dbReference type="OrthoDB" id="9758506at2"/>
<feature type="binding site" evidence="14">
    <location>
        <position position="1130"/>
    </location>
    <ligand>
        <name>[4Fe-4S] cluster</name>
        <dbReference type="ChEBI" id="CHEBI:49883"/>
    </ligand>
</feature>
<evidence type="ECO:0000256" key="4">
    <source>
        <dbReference type="ARBA" id="ARBA00022741"/>
    </source>
</evidence>
<evidence type="ECO:0000256" key="10">
    <source>
        <dbReference type="ARBA" id="ARBA00023004"/>
    </source>
</evidence>
<dbReference type="GO" id="GO:0003690">
    <property type="term" value="F:double-stranded DNA binding"/>
    <property type="evidence" value="ECO:0007669"/>
    <property type="project" value="UniProtKB-UniRule"/>
</dbReference>
<dbReference type="Gene3D" id="3.40.50.300">
    <property type="entry name" value="P-loop containing nucleotide triphosphate hydrolases"/>
    <property type="match status" value="4"/>
</dbReference>
<dbReference type="EC" id="3.1.-.-" evidence="14"/>
<evidence type="ECO:0000256" key="12">
    <source>
        <dbReference type="ARBA" id="ARBA00023125"/>
    </source>
</evidence>
<organism evidence="16 17">
    <name type="scientific">Paenibacillus oryzae</name>
    <dbReference type="NCBI Taxonomy" id="1844972"/>
    <lineage>
        <taxon>Bacteria</taxon>
        <taxon>Bacillati</taxon>
        <taxon>Bacillota</taxon>
        <taxon>Bacilli</taxon>
        <taxon>Bacillales</taxon>
        <taxon>Paenibacillaceae</taxon>
        <taxon>Paenibacillus</taxon>
    </lineage>
</organism>
<dbReference type="PANTHER" id="PTHR30591">
    <property type="entry name" value="RECBCD ENZYME SUBUNIT RECC"/>
    <property type="match status" value="1"/>
</dbReference>
<keyword evidence="7 14" id="KW-0347">Helicase</keyword>
<name>A0A1A5YBZ1_9BACL</name>
<keyword evidence="8 14" id="KW-0269">Exonuclease</keyword>
<dbReference type="HAMAP" id="MF_01452">
    <property type="entry name" value="AddB_type1"/>
    <property type="match status" value="1"/>
</dbReference>
<dbReference type="InterPro" id="IPR014017">
    <property type="entry name" value="DNA_helicase_UvrD-like_C"/>
</dbReference>
<dbReference type="Gene3D" id="6.10.140.1030">
    <property type="match status" value="1"/>
</dbReference>
<keyword evidence="2 14" id="KW-0540">Nuclease</keyword>
<evidence type="ECO:0000256" key="2">
    <source>
        <dbReference type="ARBA" id="ARBA00022722"/>
    </source>
</evidence>
<feature type="binding site" evidence="14">
    <location>
        <position position="1133"/>
    </location>
    <ligand>
        <name>[4Fe-4S] cluster</name>
        <dbReference type="ChEBI" id="CHEBI:49883"/>
    </ligand>
</feature>
<dbReference type="PANTHER" id="PTHR30591:SF1">
    <property type="entry name" value="RECBCD ENZYME SUBUNIT RECC"/>
    <property type="match status" value="1"/>
</dbReference>
<comment type="caution">
    <text evidence="16">The sequence shown here is derived from an EMBL/GenBank/DDBJ whole genome shotgun (WGS) entry which is preliminary data.</text>
</comment>
<reference evidence="16 17" key="1">
    <citation type="submission" date="2016-05" db="EMBL/GenBank/DDBJ databases">
        <title>Paenibacillus oryzae. sp. nov., isolated from the rice root.</title>
        <authorList>
            <person name="Zhang J."/>
            <person name="Zhang X."/>
        </authorList>
    </citation>
    <scope>NUCLEOTIDE SEQUENCE [LARGE SCALE GENOMIC DNA]</scope>
    <source>
        <strain evidence="16 17">1DrF-4</strain>
    </source>
</reference>
<dbReference type="PROSITE" id="PS51217">
    <property type="entry name" value="UVRD_HELICASE_CTER"/>
    <property type="match status" value="1"/>
</dbReference>